<dbReference type="Proteomes" id="UP000824090">
    <property type="component" value="Unassembled WGS sequence"/>
</dbReference>
<name>A0A9D1I1K8_9FIRM</name>
<reference evidence="4" key="2">
    <citation type="journal article" date="2021" name="PeerJ">
        <title>Extensive microbial diversity within the chicken gut microbiome revealed by metagenomics and culture.</title>
        <authorList>
            <person name="Gilroy R."/>
            <person name="Ravi A."/>
            <person name="Getino M."/>
            <person name="Pursley I."/>
            <person name="Horton D.L."/>
            <person name="Alikhan N.F."/>
            <person name="Baker D."/>
            <person name="Gharbi K."/>
            <person name="Hall N."/>
            <person name="Watson M."/>
            <person name="Adriaenssens E.M."/>
            <person name="Foster-Nyarko E."/>
            <person name="Jarju S."/>
            <person name="Secka A."/>
            <person name="Antonio M."/>
            <person name="Oren A."/>
            <person name="Chaudhuri R.R."/>
            <person name="La Ragione R."/>
            <person name="Hildebrand F."/>
            <person name="Pallen M.J."/>
        </authorList>
    </citation>
    <scope>NUCLEOTIDE SEQUENCE</scope>
    <source>
        <strain evidence="4">ChiHcec3-6078</strain>
    </source>
</reference>
<reference evidence="4" key="1">
    <citation type="submission" date="2020-10" db="EMBL/GenBank/DDBJ databases">
        <authorList>
            <person name="Gilroy R."/>
        </authorList>
    </citation>
    <scope>NUCLEOTIDE SEQUENCE</scope>
    <source>
        <strain evidence="4">ChiHcec3-6078</strain>
    </source>
</reference>
<evidence type="ECO:0000256" key="3">
    <source>
        <dbReference type="SAM" id="SignalP"/>
    </source>
</evidence>
<evidence type="ECO:0000313" key="4">
    <source>
        <dbReference type="EMBL" id="HIU26578.1"/>
    </source>
</evidence>
<proteinExistence type="predicted"/>
<dbReference type="NCBIfam" id="TIGR02543">
    <property type="entry name" value="List_Bact_rpt"/>
    <property type="match status" value="1"/>
</dbReference>
<evidence type="ECO:0000313" key="5">
    <source>
        <dbReference type="Proteomes" id="UP000824090"/>
    </source>
</evidence>
<evidence type="ECO:0000256" key="2">
    <source>
        <dbReference type="SAM" id="Phobius"/>
    </source>
</evidence>
<organism evidence="4 5">
    <name type="scientific">Candidatus Allocopromorpha excrementigallinarum</name>
    <dbReference type="NCBI Taxonomy" id="2840742"/>
    <lineage>
        <taxon>Bacteria</taxon>
        <taxon>Bacillati</taxon>
        <taxon>Bacillota</taxon>
        <taxon>Clostridia</taxon>
        <taxon>Eubacteriales</taxon>
        <taxon>Eubacteriaceae</taxon>
        <taxon>Eubacteriaceae incertae sedis</taxon>
        <taxon>Candidatus Allocopromorpha</taxon>
    </lineage>
</organism>
<comment type="caution">
    <text evidence="4">The sequence shown here is derived from an EMBL/GenBank/DDBJ whole genome shotgun (WGS) entry which is preliminary data.</text>
</comment>
<dbReference type="InterPro" id="IPR013378">
    <property type="entry name" value="InlB-like_B-rpt"/>
</dbReference>
<evidence type="ECO:0000256" key="1">
    <source>
        <dbReference type="ARBA" id="ARBA00004196"/>
    </source>
</evidence>
<keyword evidence="2" id="KW-1133">Transmembrane helix</keyword>
<comment type="subcellular location">
    <subcellularLocation>
        <location evidence="1">Cell envelope</location>
    </subcellularLocation>
</comment>
<sequence length="1374" mass="150719">MKKVSKRIIAIMLTAILAFTVFPNMGAVRGEAATKSQTTAKAGDISAASGEREPAAGFVNVEVDTDAKTAEIAWLGNVKRIVVNLYEDEYEGAFEDETPVYEKSVDVSPSIESIVTTNISLDDRMPEYFMLEVLLQDGSGNNVCDPYMSSAYSEAIRTVSDKTAEDYRHEGDRLVEMAADSGVNDGSFIVLADDVLRIEEGSGAADGTEGTGGVQVDLIETNGGDYLCSLRNVDDKLSRQLKAMEKDAPVFVIDETYDGDEVQTGYHMFTAESANVDENNRSAVLRGRLEEGVDENGSSDPGTLGAFMKASNVTVSKDYNFPIDGAPLATWGTITIDIKGKLTVSFVVNSDWKETSVSLSIINDITCNDTEVDIDLPTAAYDVPVGEVPIVVTGIVNFEFVINLRFSGTATGGIRFDFNMRTGMEIGGKIGWSGLDIFVNNKSTMPTTAFRGLSLQGSVFAGFAGGLSLNLFKIFGISAELESGYEVSGKLTSGHYWDGEKKYHACKDFTCIDGDLSYKVLGYSLSVSAGVFSKGISGEFLPSVHITPFYYSGTYDDSAATTCPHWGYRLFVHVRDQNDKAVAGAEVSYDNDDKQYESLKSAKTNSEGIATIYLPKGRHVINFSVKDDTGHVFKDTATFNELGYNEDDLIQPDLYVALDMSRYELSFIDLDQSGEAKNMPRSIHAYSDEQEKTIPDITPTKDGRTFIGWAAEQGSSEVKYKPRDPITVKEDTQLYAVWVNSEYTIKFEANKPGKASNNVEGTMGDQKVQYTGDKEYNLKENQYTLTGWEFTGWSKEPDAAEAEYKDKALISDEDMGGGVEKTVILYAQWEPKTYTVTFGDGNGSTKTQEMKYDTAARLDLNSFTRTDHVFTHWSTPAFGSRYGDGASVTNLCTVNGDGSLTGYTLTANWLETDGATIIITENGKPVDISDPGNSITLKAFNGSEEFTGEFERKDAGIYSIKENSGIPDGTYQVIFSGDLEDYHTADHTIDVSSDPGVYSFDYYTVKISGDGHTKSWIGSEGITEKTKVLVGTQLEIGSETDEGYTFERYTAVGSTPGWEGDNPAEAKQTVTVTGEADIDAHAVANLYQVVFNANDGKTQWTVTQDMVYDEPQKLFSNQFRRYGYKFAGWTKKPEWEGPAACDYTDAQSVVNLTAENNGRVPLYAQWTPAETFIEFDKNAGESGDVKGEMSSQGTFYDSPTKLEKCGFTRDYWDFTGWNTEKDGSGISYPDESKFISDNAENNSTLTLYAQWKPTEYSIAYDLGGGTVLEGNPEAYSIETEDFTLKNPKRVGYIFLGWTGSNGEEPERNVTVPKGSHGDREYKANWEPVRTEVTEDEANGRGTPTGDSFNPLLWGFLLLSSAAALAVLCGRRRNR</sequence>
<dbReference type="Pfam" id="PF09479">
    <property type="entry name" value="Flg_new"/>
    <property type="match status" value="6"/>
</dbReference>
<keyword evidence="3" id="KW-0732">Signal</keyword>
<keyword evidence="2" id="KW-0812">Transmembrane</keyword>
<dbReference type="InterPro" id="IPR042229">
    <property type="entry name" value="Listeria/Bacterioides_rpt_sf"/>
</dbReference>
<keyword evidence="2" id="KW-0472">Membrane</keyword>
<feature type="signal peptide" evidence="3">
    <location>
        <begin position="1"/>
        <end position="26"/>
    </location>
</feature>
<dbReference type="GO" id="GO:0030313">
    <property type="term" value="C:cell envelope"/>
    <property type="evidence" value="ECO:0007669"/>
    <property type="project" value="UniProtKB-SubCell"/>
</dbReference>
<dbReference type="Gene3D" id="2.60.40.4270">
    <property type="entry name" value="Listeria-Bacteroides repeat domain"/>
    <property type="match status" value="5"/>
</dbReference>
<dbReference type="EMBL" id="DVMP01000157">
    <property type="protein sequence ID" value="HIU26578.1"/>
    <property type="molecule type" value="Genomic_DNA"/>
</dbReference>
<gene>
    <name evidence="4" type="ORF">IAC50_08820</name>
</gene>
<protein>
    <submittedName>
        <fullName evidence="4">InlB B-repeat-containing protein</fullName>
    </submittedName>
</protein>
<feature type="chain" id="PRO_5039095407" evidence="3">
    <location>
        <begin position="27"/>
        <end position="1374"/>
    </location>
</feature>
<accession>A0A9D1I1K8</accession>
<feature type="transmembrane region" description="Helical" evidence="2">
    <location>
        <begin position="1351"/>
        <end position="1369"/>
    </location>
</feature>